<dbReference type="RefSeq" id="WP_014918970.1">
    <property type="nucleotide sequence ID" value="NZ_CP019581.1"/>
</dbReference>
<gene>
    <name evidence="4" type="ORF">LH5_00629</name>
</gene>
<dbReference type="Pfam" id="PF15983">
    <property type="entry name" value="DUF4767"/>
    <property type="match status" value="1"/>
</dbReference>
<dbReference type="PROSITE" id="PS51257">
    <property type="entry name" value="PROKAR_LIPOPROTEIN"/>
    <property type="match status" value="1"/>
</dbReference>
<feature type="region of interest" description="Disordered" evidence="1">
    <location>
        <begin position="42"/>
        <end position="69"/>
    </location>
</feature>
<reference evidence="4 5" key="1">
    <citation type="submission" date="2017-02" db="EMBL/GenBank/DDBJ databases">
        <title>Complete genome sequence of Lactobacillus helveticus.</title>
        <authorList>
            <person name="Kim J.F."/>
            <person name="Chung Y."/>
            <person name="Kwak M."/>
        </authorList>
    </citation>
    <scope>NUCLEOTIDE SEQUENCE [LARGE SCALE GENOMIC DNA]</scope>
    <source>
        <strain evidence="4 5">LH5</strain>
    </source>
</reference>
<proteinExistence type="predicted"/>
<evidence type="ECO:0000313" key="5">
    <source>
        <dbReference type="Proteomes" id="UP000267945"/>
    </source>
</evidence>
<evidence type="ECO:0000256" key="2">
    <source>
        <dbReference type="SAM" id="SignalP"/>
    </source>
</evidence>
<dbReference type="EMBL" id="CP019581">
    <property type="protein sequence ID" value="AZK90889.1"/>
    <property type="molecule type" value="Genomic_DNA"/>
</dbReference>
<dbReference type="InterPro" id="IPR031927">
    <property type="entry name" value="DUF4767"/>
</dbReference>
<evidence type="ECO:0000259" key="3">
    <source>
        <dbReference type="Pfam" id="PF15983"/>
    </source>
</evidence>
<feature type="compositionally biased region" description="Basic residues" evidence="1">
    <location>
        <begin position="56"/>
        <end position="69"/>
    </location>
</feature>
<dbReference type="AlphaFoldDB" id="A0A3S8SAJ4"/>
<feature type="signal peptide" evidence="2">
    <location>
        <begin position="1"/>
        <end position="22"/>
    </location>
</feature>
<name>A0A3S8SAJ4_LACHE</name>
<sequence length="214" mass="24515">MNKKILVGISMLFLMTTLTGCSQIHFGKDAVTIGNVKKEKSTKAKIKKAQSSSKKTAPKKKKVVKKKATKKKVKVPKKKIVSKWDIKKTQKLQKAVNQWGKAIGQSYRFYDGKRTLKTKNGPTYPDVLKKNRFLLNKKIIKIGYSPLGKNDYQYNVVAIANENFKSWHNTYLFCLMKDKPVILLDQSKNANPVMVKVVKDKKLNKDFSKIYTEK</sequence>
<feature type="domain" description="DUF4767" evidence="3">
    <location>
        <begin position="82"/>
        <end position="210"/>
    </location>
</feature>
<feature type="chain" id="PRO_5038951011" description="DUF4767 domain-containing protein" evidence="2">
    <location>
        <begin position="23"/>
        <end position="214"/>
    </location>
</feature>
<organism evidence="4 5">
    <name type="scientific">Lactobacillus helveticus</name>
    <name type="common">Lactobacillus suntoryeus</name>
    <dbReference type="NCBI Taxonomy" id="1587"/>
    <lineage>
        <taxon>Bacteria</taxon>
        <taxon>Bacillati</taxon>
        <taxon>Bacillota</taxon>
        <taxon>Bacilli</taxon>
        <taxon>Lactobacillales</taxon>
        <taxon>Lactobacillaceae</taxon>
        <taxon>Lactobacillus</taxon>
    </lineage>
</organism>
<dbReference type="GeneID" id="99756801"/>
<dbReference type="Proteomes" id="UP000267945">
    <property type="component" value="Chromosome"/>
</dbReference>
<accession>A0A3S8SAJ4</accession>
<protein>
    <recommendedName>
        <fullName evidence="3">DUF4767 domain-containing protein</fullName>
    </recommendedName>
</protein>
<evidence type="ECO:0000256" key="1">
    <source>
        <dbReference type="SAM" id="MobiDB-lite"/>
    </source>
</evidence>
<keyword evidence="2" id="KW-0732">Signal</keyword>
<evidence type="ECO:0000313" key="4">
    <source>
        <dbReference type="EMBL" id="AZK90889.1"/>
    </source>
</evidence>